<dbReference type="InterPro" id="IPR023591">
    <property type="entry name" value="Ribosomal_uS2_flav_dom_sf"/>
</dbReference>
<sequence>MADTGIDEETEPCNQALPEIDYAEEQMKKVLKHPDYFKVAELFTVEDLFNNRVHMGHTVGSLNDLMRQFVFGSRLGHLVIDLDQTAVLLRDALNVTAHIAFRGGIILFIGRIPQHQVTPSGFCFHLYHCNFDFLSEGPSVELLHNSDTSAEGESALSSLQFFQRSGAEDAISVRLRVLRPYVHPPKEMYFMGSTNVLPGGLTRHNQVISIGCPPLVGLRQMVKVVDMSSSQPVCRSPVLSAAELVRPLSGSLGSGPGRHASQLASPLADFLLCLRRVKSMSVSAIKGSRSMLSRIFRRGNLGIPSNPDLRDLLRFCQLEVPKESCGYRIGALMWFLGLCVNLHVSLCPPQLSGALPRRLFLVTSATAKGVVELQAVSSMLLIEDTAKECGEYAHTRNWQGGVLTNSTVQFGCVTRLPDLIIALHTMNNVIDQHIAIRDAAKMLIPTVGIVDTNCNPNLVTYPVPGNDDSAASVRMFCNLFKTAILKGKEKRKELLNL</sequence>
<keyword evidence="2" id="KW-0687">Ribonucleoprotein</keyword>
<dbReference type="Proteomes" id="UP000770661">
    <property type="component" value="Unassembled WGS sequence"/>
</dbReference>
<comment type="caution">
    <text evidence="2">The sequence shown here is derived from an EMBL/GenBank/DDBJ whole genome shotgun (WGS) entry which is preliminary data.</text>
</comment>
<keyword evidence="2" id="KW-0689">Ribosomal protein</keyword>
<dbReference type="CDD" id="cd01425">
    <property type="entry name" value="RPS2"/>
    <property type="match status" value="1"/>
</dbReference>
<dbReference type="GO" id="GO:0005763">
    <property type="term" value="C:mitochondrial small ribosomal subunit"/>
    <property type="evidence" value="ECO:0007669"/>
    <property type="project" value="TreeGrafter"/>
</dbReference>
<dbReference type="Gene3D" id="3.40.50.10490">
    <property type="entry name" value="Glucose-6-phosphate isomerase like protein, domain 1"/>
    <property type="match status" value="2"/>
</dbReference>
<reference evidence="2" key="1">
    <citation type="submission" date="2020-07" db="EMBL/GenBank/DDBJ databases">
        <title>The High-quality genome of the commercially important snow crab, Chionoecetes opilio.</title>
        <authorList>
            <person name="Jeong J.-H."/>
            <person name="Ryu S."/>
        </authorList>
    </citation>
    <scope>NUCLEOTIDE SEQUENCE</scope>
    <source>
        <strain evidence="2">MADBK_172401_WGS</strain>
        <tissue evidence="2">Digestive gland</tissue>
    </source>
</reference>
<evidence type="ECO:0000313" key="2">
    <source>
        <dbReference type="EMBL" id="KAG0710008.1"/>
    </source>
</evidence>
<dbReference type="GO" id="GO:0003735">
    <property type="term" value="F:structural constituent of ribosome"/>
    <property type="evidence" value="ECO:0007669"/>
    <property type="project" value="InterPro"/>
</dbReference>
<dbReference type="InterPro" id="IPR001865">
    <property type="entry name" value="Ribosomal_uS2"/>
</dbReference>
<dbReference type="EMBL" id="JACEEZ010024594">
    <property type="protein sequence ID" value="KAG0710008.1"/>
    <property type="molecule type" value="Genomic_DNA"/>
</dbReference>
<name>A0A8J4XMS3_CHIOP</name>
<comment type="similarity">
    <text evidence="1">Belongs to the universal ribosomal protein uS2 family.</text>
</comment>
<dbReference type="PANTHER" id="PTHR12534">
    <property type="entry name" value="30S RIBOSOMAL PROTEIN S2 PROKARYOTIC AND ORGANELLAR"/>
    <property type="match status" value="1"/>
</dbReference>
<gene>
    <name evidence="2" type="primary">MRPS2</name>
    <name evidence="2" type="ORF">GWK47_002610</name>
</gene>
<dbReference type="AlphaFoldDB" id="A0A8J4XMS3"/>
<dbReference type="SUPFAM" id="SSF52313">
    <property type="entry name" value="Ribosomal protein S2"/>
    <property type="match status" value="2"/>
</dbReference>
<evidence type="ECO:0000256" key="1">
    <source>
        <dbReference type="ARBA" id="ARBA00006242"/>
    </source>
</evidence>
<dbReference type="OrthoDB" id="2320368at2759"/>
<keyword evidence="3" id="KW-1185">Reference proteome</keyword>
<accession>A0A8J4XMS3</accession>
<dbReference type="Pfam" id="PF00318">
    <property type="entry name" value="Ribosomal_S2"/>
    <property type="match status" value="2"/>
</dbReference>
<dbReference type="GO" id="GO:0006412">
    <property type="term" value="P:translation"/>
    <property type="evidence" value="ECO:0007669"/>
    <property type="project" value="InterPro"/>
</dbReference>
<protein>
    <submittedName>
        <fullName evidence="2">28S ribosomal protein S2, mitochondrial</fullName>
    </submittedName>
</protein>
<dbReference type="InterPro" id="IPR005706">
    <property type="entry name" value="Ribosomal_uS2_bac/mit/plastid"/>
</dbReference>
<dbReference type="HAMAP" id="MF_00291_B">
    <property type="entry name" value="Ribosomal_uS2_B"/>
    <property type="match status" value="1"/>
</dbReference>
<organism evidence="2 3">
    <name type="scientific">Chionoecetes opilio</name>
    <name type="common">Atlantic snow crab</name>
    <name type="synonym">Cancer opilio</name>
    <dbReference type="NCBI Taxonomy" id="41210"/>
    <lineage>
        <taxon>Eukaryota</taxon>
        <taxon>Metazoa</taxon>
        <taxon>Ecdysozoa</taxon>
        <taxon>Arthropoda</taxon>
        <taxon>Crustacea</taxon>
        <taxon>Multicrustacea</taxon>
        <taxon>Malacostraca</taxon>
        <taxon>Eumalacostraca</taxon>
        <taxon>Eucarida</taxon>
        <taxon>Decapoda</taxon>
        <taxon>Pleocyemata</taxon>
        <taxon>Brachyura</taxon>
        <taxon>Eubrachyura</taxon>
        <taxon>Majoidea</taxon>
        <taxon>Majidae</taxon>
        <taxon>Chionoecetes</taxon>
    </lineage>
</organism>
<dbReference type="PANTHER" id="PTHR12534:SF0">
    <property type="entry name" value="SMALL RIBOSOMAL SUBUNIT PROTEIN US2M"/>
    <property type="match status" value="1"/>
</dbReference>
<evidence type="ECO:0000313" key="3">
    <source>
        <dbReference type="Proteomes" id="UP000770661"/>
    </source>
</evidence>
<proteinExistence type="inferred from homology"/>